<dbReference type="Pfam" id="PF12648">
    <property type="entry name" value="TcpE"/>
    <property type="match status" value="1"/>
</dbReference>
<accession>A0AB74N848</accession>
<name>A0AB74N848_LISMN</name>
<evidence type="ECO:0000313" key="3">
    <source>
        <dbReference type="Proteomes" id="UP000322220"/>
    </source>
</evidence>
<feature type="transmembrane region" description="Helical" evidence="1">
    <location>
        <begin position="35"/>
        <end position="54"/>
    </location>
</feature>
<gene>
    <name evidence="2" type="ORF">FZW98_14555</name>
</gene>
<protein>
    <submittedName>
        <fullName evidence="2">Conjugal transfer protein</fullName>
    </submittedName>
</protein>
<reference evidence="2 3" key="1">
    <citation type="submission" date="2019-08" db="EMBL/GenBank/DDBJ databases">
        <title>Soil Listeria distribution.</title>
        <authorList>
            <person name="Liao J."/>
        </authorList>
    </citation>
    <scope>NUCLEOTIDE SEQUENCE [LARGE SCALE GENOMIC DNA]</scope>
    <source>
        <strain evidence="2 3">IN-RH-2-BL1</strain>
    </source>
</reference>
<dbReference type="AlphaFoldDB" id="A0AB74N848"/>
<keyword evidence="1" id="KW-1133">Transmembrane helix</keyword>
<dbReference type="Proteomes" id="UP000322220">
    <property type="component" value="Unassembled WGS sequence"/>
</dbReference>
<feature type="transmembrane region" description="Helical" evidence="1">
    <location>
        <begin position="66"/>
        <end position="85"/>
    </location>
</feature>
<dbReference type="EMBL" id="VTIK01000010">
    <property type="protein sequence ID" value="TYU49457.1"/>
    <property type="molecule type" value="Genomic_DNA"/>
</dbReference>
<sequence>MEYDFTKIMQQKHKVYTVRGVPIPFAKNGVSIQQMVVVGLVFLVLIILGIFIYIQGIDFLVSVMKNAWLIIIIAVGVLIWTLFSLNWDRKNFLIYLVDRFRFKKNKYRQYEHGELVEFPLDYVVKYETERR</sequence>
<dbReference type="InterPro" id="IPR025608">
    <property type="entry name" value="TcpE"/>
</dbReference>
<evidence type="ECO:0000256" key="1">
    <source>
        <dbReference type="SAM" id="Phobius"/>
    </source>
</evidence>
<keyword evidence="1" id="KW-0472">Membrane</keyword>
<evidence type="ECO:0000313" key="2">
    <source>
        <dbReference type="EMBL" id="TYU49457.1"/>
    </source>
</evidence>
<organism evidence="2 3">
    <name type="scientific">Listeria monocytogenes</name>
    <dbReference type="NCBI Taxonomy" id="1639"/>
    <lineage>
        <taxon>Bacteria</taxon>
        <taxon>Bacillati</taxon>
        <taxon>Bacillota</taxon>
        <taxon>Bacilli</taxon>
        <taxon>Bacillales</taxon>
        <taxon>Listeriaceae</taxon>
        <taxon>Listeria</taxon>
    </lineage>
</organism>
<comment type="caution">
    <text evidence="2">The sequence shown here is derived from an EMBL/GenBank/DDBJ whole genome shotgun (WGS) entry which is preliminary data.</text>
</comment>
<keyword evidence="1" id="KW-0812">Transmembrane</keyword>
<proteinExistence type="predicted"/>
<dbReference type="RefSeq" id="WP_149058250.1">
    <property type="nucleotide sequence ID" value="NZ_VTHT01000009.1"/>
</dbReference>